<reference evidence="2" key="1">
    <citation type="submission" date="2020-11" db="EMBL/GenBank/DDBJ databases">
        <authorList>
            <consortium name="DOE Joint Genome Institute"/>
            <person name="Ahrendt S."/>
            <person name="Riley R."/>
            <person name="Andreopoulos W."/>
            <person name="Labutti K."/>
            <person name="Pangilinan J."/>
            <person name="Ruiz-Duenas F.J."/>
            <person name="Barrasa J.M."/>
            <person name="Sanchez-Garcia M."/>
            <person name="Camarero S."/>
            <person name="Miyauchi S."/>
            <person name="Serrano A."/>
            <person name="Linde D."/>
            <person name="Babiker R."/>
            <person name="Drula E."/>
            <person name="Ayuso-Fernandez I."/>
            <person name="Pacheco R."/>
            <person name="Padilla G."/>
            <person name="Ferreira P."/>
            <person name="Barriuso J."/>
            <person name="Kellner H."/>
            <person name="Castanera R."/>
            <person name="Alfaro M."/>
            <person name="Ramirez L."/>
            <person name="Pisabarro A.G."/>
            <person name="Kuo A."/>
            <person name="Tritt A."/>
            <person name="Lipzen A."/>
            <person name="He G."/>
            <person name="Yan M."/>
            <person name="Ng V."/>
            <person name="Cullen D."/>
            <person name="Martin F."/>
            <person name="Rosso M.-N."/>
            <person name="Henrissat B."/>
            <person name="Hibbett D."/>
            <person name="Martinez A.T."/>
            <person name="Grigoriev I.V."/>
        </authorList>
    </citation>
    <scope>NUCLEOTIDE SEQUENCE</scope>
    <source>
        <strain evidence="2">CBS 247.69</strain>
    </source>
</reference>
<keyword evidence="3" id="KW-1185">Reference proteome</keyword>
<comment type="caution">
    <text evidence="2">The sequence shown here is derived from an EMBL/GenBank/DDBJ whole genome shotgun (WGS) entry which is preliminary data.</text>
</comment>
<keyword evidence="1" id="KW-1133">Transmembrane helix</keyword>
<protein>
    <submittedName>
        <fullName evidence="2">Uncharacterized protein</fullName>
    </submittedName>
</protein>
<proteinExistence type="predicted"/>
<dbReference type="AlphaFoldDB" id="A0A9P5YIE7"/>
<evidence type="ECO:0000313" key="2">
    <source>
        <dbReference type="EMBL" id="KAF9468170.1"/>
    </source>
</evidence>
<gene>
    <name evidence="2" type="ORF">BDZ94DRAFT_1247362</name>
</gene>
<feature type="transmembrane region" description="Helical" evidence="1">
    <location>
        <begin position="23"/>
        <end position="46"/>
    </location>
</feature>
<dbReference type="EMBL" id="MU150234">
    <property type="protein sequence ID" value="KAF9468170.1"/>
    <property type="molecule type" value="Genomic_DNA"/>
</dbReference>
<sequence>MLARKGYREVAAARITLRHTRPLYVSGIILASEPSLFLGSMWVVLLEKDWFLHSRKKGVFRHEHNV</sequence>
<dbReference type="Proteomes" id="UP000807353">
    <property type="component" value="Unassembled WGS sequence"/>
</dbReference>
<evidence type="ECO:0000313" key="3">
    <source>
        <dbReference type="Proteomes" id="UP000807353"/>
    </source>
</evidence>
<organism evidence="2 3">
    <name type="scientific">Collybia nuda</name>
    <dbReference type="NCBI Taxonomy" id="64659"/>
    <lineage>
        <taxon>Eukaryota</taxon>
        <taxon>Fungi</taxon>
        <taxon>Dikarya</taxon>
        <taxon>Basidiomycota</taxon>
        <taxon>Agaricomycotina</taxon>
        <taxon>Agaricomycetes</taxon>
        <taxon>Agaricomycetidae</taxon>
        <taxon>Agaricales</taxon>
        <taxon>Tricholomatineae</taxon>
        <taxon>Clitocybaceae</taxon>
        <taxon>Collybia</taxon>
    </lineage>
</organism>
<accession>A0A9P5YIE7</accession>
<evidence type="ECO:0000256" key="1">
    <source>
        <dbReference type="SAM" id="Phobius"/>
    </source>
</evidence>
<keyword evidence="1" id="KW-0472">Membrane</keyword>
<name>A0A9P5YIE7_9AGAR</name>
<keyword evidence="1" id="KW-0812">Transmembrane</keyword>